<proteinExistence type="predicted"/>
<keyword evidence="3" id="KW-1185">Reference proteome</keyword>
<evidence type="ECO:0000259" key="1">
    <source>
        <dbReference type="Pfam" id="PF06114"/>
    </source>
</evidence>
<evidence type="ECO:0000313" key="3">
    <source>
        <dbReference type="Proteomes" id="UP000217696"/>
    </source>
</evidence>
<dbReference type="OrthoDB" id="2417909at2"/>
<evidence type="ECO:0000313" key="2">
    <source>
        <dbReference type="EMBL" id="BAU29000.1"/>
    </source>
</evidence>
<dbReference type="Proteomes" id="UP000217696">
    <property type="component" value="Chromosome"/>
</dbReference>
<feature type="domain" description="IrrE N-terminal-like" evidence="1">
    <location>
        <begin position="50"/>
        <end position="148"/>
    </location>
</feature>
<organism evidence="2 3">
    <name type="scientific">Aneurinibacillus soli</name>
    <dbReference type="NCBI Taxonomy" id="1500254"/>
    <lineage>
        <taxon>Bacteria</taxon>
        <taxon>Bacillati</taxon>
        <taxon>Bacillota</taxon>
        <taxon>Bacilli</taxon>
        <taxon>Bacillales</taxon>
        <taxon>Paenibacillaceae</taxon>
        <taxon>Aneurinibacillus group</taxon>
        <taxon>Aneurinibacillus</taxon>
    </lineage>
</organism>
<dbReference type="AlphaFoldDB" id="A0A0U4WKJ5"/>
<dbReference type="Pfam" id="PF06114">
    <property type="entry name" value="Peptidase_M78"/>
    <property type="match status" value="1"/>
</dbReference>
<sequence length="178" mass="22080">MWEYYRPNMIEGTVEDIYRSHGILHPWDLRIENLMRTFSIDLRYWFLEPKCMWSENKRVIFLTKGLTGFAYKQTFFHEFGHVLVHEGDQLAMSDAQRQLMERDIRRFLRFAMMPAFMLRQLEPYLLSSPWDLVELFEVPYQYVINRLKDIRRRIWNRYWLEQEAKWRCQQNRSYVYSG</sequence>
<name>A0A0U4WKJ5_9BACL</name>
<dbReference type="RefSeq" id="WP_096466686.1">
    <property type="nucleotide sequence ID" value="NZ_AP017312.1"/>
</dbReference>
<protein>
    <recommendedName>
        <fullName evidence="1">IrrE N-terminal-like domain-containing protein</fullName>
    </recommendedName>
</protein>
<accession>A0A0U4WKJ5</accession>
<dbReference type="EMBL" id="AP017312">
    <property type="protein sequence ID" value="BAU29000.1"/>
    <property type="molecule type" value="Genomic_DNA"/>
</dbReference>
<gene>
    <name evidence="2" type="ORF">CB4_03178</name>
</gene>
<dbReference type="KEGG" id="asoc:CB4_03178"/>
<dbReference type="InterPro" id="IPR010359">
    <property type="entry name" value="IrrE_HExxH"/>
</dbReference>
<reference evidence="2 3" key="1">
    <citation type="submission" date="2015-12" db="EMBL/GenBank/DDBJ databases">
        <title>Genome sequence of Aneurinibacillus soli.</title>
        <authorList>
            <person name="Lee J.S."/>
            <person name="Lee K.C."/>
            <person name="Kim K.K."/>
            <person name="Lee B.W."/>
        </authorList>
    </citation>
    <scope>NUCLEOTIDE SEQUENCE [LARGE SCALE GENOMIC DNA]</scope>
    <source>
        <strain evidence="2 3">CB4</strain>
    </source>
</reference>